<keyword evidence="3 5" id="KW-1133">Transmembrane helix</keyword>
<feature type="transmembrane region" description="Helical" evidence="5">
    <location>
        <begin position="112"/>
        <end position="138"/>
    </location>
</feature>
<dbReference type="RefSeq" id="WP_125713579.1">
    <property type="nucleotide sequence ID" value="NZ_JBHTOP010000006.1"/>
</dbReference>
<keyword evidence="2 5" id="KW-0812">Transmembrane</keyword>
<sequence>MINWLRNSKIAMWLLTVMRLYLGYQWTIDGFGKVTKGFDAQGFIMNAINNPVLTPEKATAYPHYVGFLKSFAQPNIAFFNFAVSWGELLVGLGLLFGTLTTLAAFFGMVMNFAYLFAGTISVNPLFIILEIFFLMAGLNAGKIGLDRWVIPFFRKRLPFLKGDPNPDVSLK</sequence>
<dbReference type="Proteomes" id="UP001597267">
    <property type="component" value="Unassembled WGS sequence"/>
</dbReference>
<reference evidence="7" key="1">
    <citation type="journal article" date="2019" name="Int. J. Syst. Evol. Microbiol.">
        <title>The Global Catalogue of Microorganisms (GCM) 10K type strain sequencing project: providing services to taxonomists for standard genome sequencing and annotation.</title>
        <authorList>
            <consortium name="The Broad Institute Genomics Platform"/>
            <consortium name="The Broad Institute Genome Sequencing Center for Infectious Disease"/>
            <person name="Wu L."/>
            <person name="Ma J."/>
        </authorList>
    </citation>
    <scope>NUCLEOTIDE SEQUENCE [LARGE SCALE GENOMIC DNA]</scope>
    <source>
        <strain evidence="7">CCM 8896</strain>
    </source>
</reference>
<dbReference type="PANTHER" id="PTHR39157">
    <property type="entry name" value="INTEGRAL MEMBRANE PROTEIN-RELATED"/>
    <property type="match status" value="1"/>
</dbReference>
<evidence type="ECO:0000256" key="5">
    <source>
        <dbReference type="SAM" id="Phobius"/>
    </source>
</evidence>
<organism evidence="6 7">
    <name type="scientific">Agrilactobacillus yilanensis</name>
    <dbReference type="NCBI Taxonomy" id="2485997"/>
    <lineage>
        <taxon>Bacteria</taxon>
        <taxon>Bacillati</taxon>
        <taxon>Bacillota</taxon>
        <taxon>Bacilli</taxon>
        <taxon>Lactobacillales</taxon>
        <taxon>Lactobacillaceae</taxon>
        <taxon>Agrilactobacillus</taxon>
    </lineage>
</organism>
<proteinExistence type="predicted"/>
<dbReference type="Pfam" id="PF07681">
    <property type="entry name" value="DoxX"/>
    <property type="match status" value="1"/>
</dbReference>
<evidence type="ECO:0000256" key="4">
    <source>
        <dbReference type="ARBA" id="ARBA00023136"/>
    </source>
</evidence>
<feature type="transmembrane region" description="Helical" evidence="5">
    <location>
        <begin position="78"/>
        <end position="106"/>
    </location>
</feature>
<dbReference type="PANTHER" id="PTHR39157:SF1">
    <property type="entry name" value="DOXX FAMILY PROTEIN"/>
    <property type="match status" value="1"/>
</dbReference>
<keyword evidence="4 5" id="KW-0472">Membrane</keyword>
<evidence type="ECO:0000313" key="6">
    <source>
        <dbReference type="EMBL" id="MFD1671242.1"/>
    </source>
</evidence>
<accession>A0ABW4J8G8</accession>
<name>A0ABW4J8G8_9LACO</name>
<evidence type="ECO:0000313" key="7">
    <source>
        <dbReference type="Proteomes" id="UP001597267"/>
    </source>
</evidence>
<gene>
    <name evidence="6" type="ORF">ACFQ5M_03955</name>
</gene>
<evidence type="ECO:0000256" key="2">
    <source>
        <dbReference type="ARBA" id="ARBA00022692"/>
    </source>
</evidence>
<comment type="caution">
    <text evidence="6">The sequence shown here is derived from an EMBL/GenBank/DDBJ whole genome shotgun (WGS) entry which is preliminary data.</text>
</comment>
<comment type="subcellular location">
    <subcellularLocation>
        <location evidence="1">Membrane</location>
        <topology evidence="1">Multi-pass membrane protein</topology>
    </subcellularLocation>
</comment>
<protein>
    <submittedName>
        <fullName evidence="6">DoxX family membrane protein</fullName>
    </submittedName>
</protein>
<evidence type="ECO:0000256" key="1">
    <source>
        <dbReference type="ARBA" id="ARBA00004141"/>
    </source>
</evidence>
<keyword evidence="7" id="KW-1185">Reference proteome</keyword>
<dbReference type="InterPro" id="IPR032808">
    <property type="entry name" value="DoxX"/>
</dbReference>
<dbReference type="EMBL" id="JBHTOP010000006">
    <property type="protein sequence ID" value="MFD1671242.1"/>
    <property type="molecule type" value="Genomic_DNA"/>
</dbReference>
<evidence type="ECO:0000256" key="3">
    <source>
        <dbReference type="ARBA" id="ARBA00022989"/>
    </source>
</evidence>